<dbReference type="RefSeq" id="WP_194448126.1">
    <property type="nucleotide sequence ID" value="NZ_CP063849.1"/>
</dbReference>
<dbReference type="InterPro" id="IPR019734">
    <property type="entry name" value="TPR_rpt"/>
</dbReference>
<evidence type="ECO:0000313" key="3">
    <source>
        <dbReference type="Proteomes" id="UP000593892"/>
    </source>
</evidence>
<keyword evidence="1" id="KW-0802">TPR repeat</keyword>
<protein>
    <recommendedName>
        <fullName evidence="4">Tetratricopeptide repeat protein</fullName>
    </recommendedName>
</protein>
<dbReference type="SUPFAM" id="SSF48452">
    <property type="entry name" value="TPR-like"/>
    <property type="match status" value="2"/>
</dbReference>
<feature type="repeat" description="TPR" evidence="1">
    <location>
        <begin position="326"/>
        <end position="359"/>
    </location>
</feature>
<proteinExistence type="predicted"/>
<sequence>MQGQVTPPPPEVLAALESILRSPLFTRAERQSRLLRFIVENALIGDPNALRETSIGLEVYDRPADFDPKEDTIVRVEASRLRSRLVEYYDGDGRDALIRVSIPRGGYVPAFAYTRIEQPAAAKLPEAPASPPPPVVRAKPHIRWILAAAGGLMLLTLAAWRYNRSPVAAPDDKDAEARKLLSLAAPLSHYYTPDSLAQARRLLERAAELAPDSAEVQAALAEAYLDSANTNSALRKGLAPKILKAAQRSRDLAPSSPVGYTALIRYHRDLTMDWNAAKLICEQAILHSLKEQPFLGSCATVESLRGNHEVAWTWAERYAEAQPNSAGARRTLGEVYYRAGQLDRAASALRKAAALSPKGRISPWEYLALVAVAKGKPDEGLAELDREAPYEFSKRVDLYAYRGFVAAKAGKRAEAEKMLALVQHEVTANHAAPVYLSWIYLGLGQPGLAIQHLERGVERRDDTAADFLADPATIALRGLPRFQAAARKLGLDQLTGL</sequence>
<accession>A0A7S7NMN9</accession>
<dbReference type="KEGG" id="pfer:IRI77_27170"/>
<evidence type="ECO:0000313" key="2">
    <source>
        <dbReference type="EMBL" id="QOY86457.1"/>
    </source>
</evidence>
<gene>
    <name evidence="2" type="ORF">IRI77_27170</name>
</gene>
<evidence type="ECO:0008006" key="4">
    <source>
        <dbReference type="Google" id="ProtNLM"/>
    </source>
</evidence>
<dbReference type="PROSITE" id="PS50005">
    <property type="entry name" value="TPR"/>
    <property type="match status" value="1"/>
</dbReference>
<dbReference type="Gene3D" id="1.25.40.10">
    <property type="entry name" value="Tetratricopeptide repeat domain"/>
    <property type="match status" value="1"/>
</dbReference>
<name>A0A7S7NMN9_PALFE</name>
<reference evidence="2 3" key="1">
    <citation type="submission" date="2020-10" db="EMBL/GenBank/DDBJ databases">
        <title>Complete genome sequence of Paludibaculum fermentans P105T, a facultatively anaerobic acidobacterium capable of dissimilatory Fe(III) reduction.</title>
        <authorList>
            <person name="Dedysh S.N."/>
            <person name="Beletsky A.V."/>
            <person name="Kulichevskaya I.S."/>
            <person name="Mardanov A.V."/>
            <person name="Ravin N.V."/>
        </authorList>
    </citation>
    <scope>NUCLEOTIDE SEQUENCE [LARGE SCALE GENOMIC DNA]</scope>
    <source>
        <strain evidence="2 3">P105</strain>
    </source>
</reference>
<dbReference type="Pfam" id="PF12895">
    <property type="entry name" value="ANAPC3"/>
    <property type="match status" value="1"/>
</dbReference>
<evidence type="ECO:0000256" key="1">
    <source>
        <dbReference type="PROSITE-ProRule" id="PRU00339"/>
    </source>
</evidence>
<keyword evidence="3" id="KW-1185">Reference proteome</keyword>
<dbReference type="EMBL" id="CP063849">
    <property type="protein sequence ID" value="QOY86457.1"/>
    <property type="molecule type" value="Genomic_DNA"/>
</dbReference>
<dbReference type="Proteomes" id="UP000593892">
    <property type="component" value="Chromosome"/>
</dbReference>
<organism evidence="2 3">
    <name type="scientific">Paludibaculum fermentans</name>
    <dbReference type="NCBI Taxonomy" id="1473598"/>
    <lineage>
        <taxon>Bacteria</taxon>
        <taxon>Pseudomonadati</taxon>
        <taxon>Acidobacteriota</taxon>
        <taxon>Terriglobia</taxon>
        <taxon>Bryobacterales</taxon>
        <taxon>Bryobacteraceae</taxon>
        <taxon>Paludibaculum</taxon>
    </lineage>
</organism>
<dbReference type="AlphaFoldDB" id="A0A7S7NMN9"/>
<dbReference type="InterPro" id="IPR011990">
    <property type="entry name" value="TPR-like_helical_dom_sf"/>
</dbReference>